<dbReference type="Proteomes" id="UP001314263">
    <property type="component" value="Unassembled WGS sequence"/>
</dbReference>
<organism evidence="3 4">
    <name type="scientific">Coccomyxa viridis</name>
    <dbReference type="NCBI Taxonomy" id="1274662"/>
    <lineage>
        <taxon>Eukaryota</taxon>
        <taxon>Viridiplantae</taxon>
        <taxon>Chlorophyta</taxon>
        <taxon>core chlorophytes</taxon>
        <taxon>Trebouxiophyceae</taxon>
        <taxon>Trebouxiophyceae incertae sedis</taxon>
        <taxon>Coccomyxaceae</taxon>
        <taxon>Coccomyxa</taxon>
    </lineage>
</organism>
<feature type="region of interest" description="Disordered" evidence="1">
    <location>
        <begin position="616"/>
        <end position="643"/>
    </location>
</feature>
<dbReference type="InterPro" id="IPR003124">
    <property type="entry name" value="WH2_dom"/>
</dbReference>
<feature type="compositionally biased region" description="Polar residues" evidence="1">
    <location>
        <begin position="163"/>
        <end position="173"/>
    </location>
</feature>
<dbReference type="AlphaFoldDB" id="A0AAV1I111"/>
<feature type="region of interest" description="Disordered" evidence="1">
    <location>
        <begin position="406"/>
        <end position="436"/>
    </location>
</feature>
<name>A0AAV1I111_9CHLO</name>
<feature type="region of interest" description="Disordered" evidence="1">
    <location>
        <begin position="1"/>
        <end position="46"/>
    </location>
</feature>
<protein>
    <recommendedName>
        <fullName evidence="2">WH2 domain-containing protein</fullName>
    </recommendedName>
</protein>
<feature type="domain" description="WH2" evidence="2">
    <location>
        <begin position="598"/>
        <end position="616"/>
    </location>
</feature>
<dbReference type="EMBL" id="CAUYUE010000005">
    <property type="protein sequence ID" value="CAK0772006.1"/>
    <property type="molecule type" value="Genomic_DNA"/>
</dbReference>
<evidence type="ECO:0000313" key="4">
    <source>
        <dbReference type="Proteomes" id="UP001314263"/>
    </source>
</evidence>
<feature type="region of interest" description="Disordered" evidence="1">
    <location>
        <begin position="568"/>
        <end position="596"/>
    </location>
</feature>
<keyword evidence="4" id="KW-1185">Reference proteome</keyword>
<feature type="compositionally biased region" description="Low complexity" evidence="1">
    <location>
        <begin position="185"/>
        <end position="195"/>
    </location>
</feature>
<reference evidence="3 4" key="1">
    <citation type="submission" date="2023-10" db="EMBL/GenBank/DDBJ databases">
        <authorList>
            <person name="Maclean D."/>
            <person name="Macfadyen A."/>
        </authorList>
    </citation>
    <scope>NUCLEOTIDE SEQUENCE [LARGE SCALE GENOMIC DNA]</scope>
</reference>
<comment type="caution">
    <text evidence="3">The sequence shown here is derived from an EMBL/GenBank/DDBJ whole genome shotgun (WGS) entry which is preliminary data.</text>
</comment>
<evidence type="ECO:0000256" key="1">
    <source>
        <dbReference type="SAM" id="MobiDB-lite"/>
    </source>
</evidence>
<dbReference type="GO" id="GO:0003779">
    <property type="term" value="F:actin binding"/>
    <property type="evidence" value="ECO:0007669"/>
    <property type="project" value="InterPro"/>
</dbReference>
<accession>A0AAV1I111</accession>
<feature type="compositionally biased region" description="Polar residues" evidence="1">
    <location>
        <begin position="30"/>
        <end position="46"/>
    </location>
</feature>
<feature type="region of interest" description="Disordered" evidence="1">
    <location>
        <begin position="120"/>
        <end position="212"/>
    </location>
</feature>
<evidence type="ECO:0000313" key="3">
    <source>
        <dbReference type="EMBL" id="CAK0772006.1"/>
    </source>
</evidence>
<sequence length="670" mass="68818">MSIAALKYAEEDMSAEPSSIQRPESAHRPWQSTGVPSCVSSPCANRTEQSARRRVLVSADLRDRPAALRSIASPAQGGLAARGVIFPEMAAQSLTHMDGCMESGDDHSGPAGIALAPSQLAEKENSPSPDMCPLHHQAGPAESSAGHKAATARAASLAPGGTASRQPPQQEGSLQVEAVGQTDSALSTARATAGKAAREAVPAAPEHNSVEACGEEPSIARRVVRAWGKHAAPEECDNLLTRFAWNLDQRGQPDSIVHLQSSGIFPNQGPLGMGHEALHQASVSSSASGASIAQRAQRMEDEAMLYLSQSSGSASARLGAHGGDAAVHLSHSSNNSSAHAFMQISPPEGVTCGAPQKGSALQPDSLLGSSYVIAMPWDLSQEHQVPALPRHLATPDLMERAGDPAFYDEPELARTSPPAARRTPSGLAPEGTPQGMTMGSVSRGKLPPLPAHLRSVLTPPRANSGRRTSADALPCAELGASGAAAPHLSGSAGHDGWDASDKIGVTLGYTACAPALSAHAPAEGLHAALQQQAVLLRPAAAASKHQEPMAGAREATLNAIKSRQFALKPVHKSEDRGVRAKAGQAADTAVRQVPAPDARQQLMSAIRGGQYSLKSVSTGAAGGHAGSKSKEPETLPGQPLSGLQALIRQRTAALCGGSSVSGSSGTGWGD</sequence>
<evidence type="ECO:0000259" key="2">
    <source>
        <dbReference type="PROSITE" id="PS51082"/>
    </source>
</evidence>
<gene>
    <name evidence="3" type="ORF">CVIRNUC_003919</name>
</gene>
<proteinExistence type="predicted"/>
<dbReference type="PROSITE" id="PS51082">
    <property type="entry name" value="WH2"/>
    <property type="match status" value="1"/>
</dbReference>